<dbReference type="Proteomes" id="UP000031408">
    <property type="component" value="Unassembled WGS sequence"/>
</dbReference>
<evidence type="ECO:0000313" key="2">
    <source>
        <dbReference type="EMBL" id="KIC90684.1"/>
    </source>
</evidence>
<name>A0A0C1IJR7_9BACT</name>
<keyword evidence="3" id="KW-1185">Reference proteome</keyword>
<reference evidence="2 3" key="1">
    <citation type="submission" date="2014-11" db="EMBL/GenBank/DDBJ databases">
        <title>Genome sequence of Flavihumibacter solisilvae 3-3.</title>
        <authorList>
            <person name="Zhou G."/>
            <person name="Li M."/>
            <person name="Wang G."/>
        </authorList>
    </citation>
    <scope>NUCLEOTIDE SEQUENCE [LARGE SCALE GENOMIC DNA]</scope>
    <source>
        <strain evidence="2 3">3-3</strain>
    </source>
</reference>
<comment type="caution">
    <text evidence="2">The sequence shown here is derived from an EMBL/GenBank/DDBJ whole genome shotgun (WGS) entry which is preliminary data.</text>
</comment>
<accession>A0A0C1IJR7</accession>
<protein>
    <submittedName>
        <fullName evidence="2">Membrane protein</fullName>
    </submittedName>
</protein>
<proteinExistence type="predicted"/>
<dbReference type="InterPro" id="IPR007621">
    <property type="entry name" value="TPM_dom"/>
</dbReference>
<sequence>MAFFSFLKKNRFFTHEEAEKVVGAIRDAETKTSGEIRVFVESHCRLVNPVDRAAEVFWNLKMDHTVERNGVLVYVASKDHQVAIWGDEGIHRIVGSEFWTEEIKKLMHHFRQNAYADGLVLVINDVAGILETHFPYRATTDKNELPDDIVFGN</sequence>
<evidence type="ECO:0000259" key="1">
    <source>
        <dbReference type="Pfam" id="PF04536"/>
    </source>
</evidence>
<dbReference type="OrthoDB" id="9786161at2"/>
<gene>
    <name evidence="2" type="ORF">OI18_22535</name>
</gene>
<dbReference type="Gene3D" id="3.10.310.50">
    <property type="match status" value="1"/>
</dbReference>
<dbReference type="STRING" id="1349421.OI18_22535"/>
<dbReference type="Pfam" id="PF04536">
    <property type="entry name" value="TPM_phosphatase"/>
    <property type="match status" value="1"/>
</dbReference>
<evidence type="ECO:0000313" key="3">
    <source>
        <dbReference type="Proteomes" id="UP000031408"/>
    </source>
</evidence>
<dbReference type="RefSeq" id="WP_039144331.1">
    <property type="nucleotide sequence ID" value="NZ_JSVC01000045.1"/>
</dbReference>
<organism evidence="2 3">
    <name type="scientific">Flavihumibacter solisilvae</name>
    <dbReference type="NCBI Taxonomy" id="1349421"/>
    <lineage>
        <taxon>Bacteria</taxon>
        <taxon>Pseudomonadati</taxon>
        <taxon>Bacteroidota</taxon>
        <taxon>Chitinophagia</taxon>
        <taxon>Chitinophagales</taxon>
        <taxon>Chitinophagaceae</taxon>
        <taxon>Flavihumibacter</taxon>
    </lineage>
</organism>
<dbReference type="EMBL" id="JSVC01000045">
    <property type="protein sequence ID" value="KIC90684.1"/>
    <property type="molecule type" value="Genomic_DNA"/>
</dbReference>
<dbReference type="PANTHER" id="PTHR30373:SF8">
    <property type="entry name" value="BLL7265 PROTEIN"/>
    <property type="match status" value="1"/>
</dbReference>
<feature type="domain" description="TPM" evidence="1">
    <location>
        <begin position="11"/>
        <end position="127"/>
    </location>
</feature>
<dbReference type="AlphaFoldDB" id="A0A0C1IJR7"/>
<dbReference type="PANTHER" id="PTHR30373">
    <property type="entry name" value="UPF0603 PROTEIN YGCG"/>
    <property type="match status" value="1"/>
</dbReference>